<comment type="caution">
    <text evidence="6">The sequence shown here is derived from an EMBL/GenBank/DDBJ whole genome shotgun (WGS) entry which is preliminary data.</text>
</comment>
<keyword evidence="7" id="KW-1185">Reference proteome</keyword>
<accession>A0A4Q1AW63</accession>
<dbReference type="SUPFAM" id="SSF55073">
    <property type="entry name" value="Nucleotide cyclase"/>
    <property type="match status" value="1"/>
</dbReference>
<feature type="domain" description="GGDEF" evidence="4">
    <location>
        <begin position="314"/>
        <end position="443"/>
    </location>
</feature>
<dbReference type="EC" id="2.7.7.65" evidence="1"/>
<dbReference type="PANTHER" id="PTHR45138:SF9">
    <property type="entry name" value="DIGUANYLATE CYCLASE DGCM-RELATED"/>
    <property type="match status" value="1"/>
</dbReference>
<dbReference type="Gene3D" id="3.30.70.270">
    <property type="match status" value="1"/>
</dbReference>
<protein>
    <recommendedName>
        <fullName evidence="1">diguanylate cyclase</fullName>
        <ecNumber evidence="1">2.7.7.65</ecNumber>
    </recommendedName>
</protein>
<dbReference type="OrthoDB" id="8554767at2"/>
<reference evidence="6 7" key="1">
    <citation type="submission" date="2017-09" db="EMBL/GenBank/DDBJ databases">
        <title>Genomics of the genus Arcobacter.</title>
        <authorList>
            <person name="Perez-Cataluna A."/>
            <person name="Figueras M.J."/>
            <person name="Salas-Masso N."/>
        </authorList>
    </citation>
    <scope>NUCLEOTIDE SEQUENCE [LARGE SCALE GENOMIC DNA]</scope>
    <source>
        <strain evidence="6 7">F156-34</strain>
    </source>
</reference>
<organism evidence="6 7">
    <name type="scientific">Halarcobacter mediterraneus</name>
    <dbReference type="NCBI Taxonomy" id="2023153"/>
    <lineage>
        <taxon>Bacteria</taxon>
        <taxon>Pseudomonadati</taxon>
        <taxon>Campylobacterota</taxon>
        <taxon>Epsilonproteobacteria</taxon>
        <taxon>Campylobacterales</taxon>
        <taxon>Arcobacteraceae</taxon>
        <taxon>Halarcobacter</taxon>
    </lineage>
</organism>
<dbReference type="InterPro" id="IPR029787">
    <property type="entry name" value="Nucleotide_cyclase"/>
</dbReference>
<dbReference type="InterPro" id="IPR046342">
    <property type="entry name" value="CBS_dom_sf"/>
</dbReference>
<gene>
    <name evidence="6" type="ORF">CP965_05675</name>
</gene>
<comment type="catalytic activity">
    <reaction evidence="2">
        <text>2 GTP = 3',3'-c-di-GMP + 2 diphosphate</text>
        <dbReference type="Rhea" id="RHEA:24898"/>
        <dbReference type="ChEBI" id="CHEBI:33019"/>
        <dbReference type="ChEBI" id="CHEBI:37565"/>
        <dbReference type="ChEBI" id="CHEBI:58805"/>
        <dbReference type="EC" id="2.7.7.65"/>
    </reaction>
</comment>
<keyword evidence="3" id="KW-0129">CBS domain</keyword>
<dbReference type="InterPro" id="IPR050469">
    <property type="entry name" value="Diguanylate_Cyclase"/>
</dbReference>
<feature type="domain" description="CBS" evidence="5">
    <location>
        <begin position="200"/>
        <end position="257"/>
    </location>
</feature>
<dbReference type="Gene3D" id="3.10.580.10">
    <property type="entry name" value="CBS-domain"/>
    <property type="match status" value="2"/>
</dbReference>
<dbReference type="CDD" id="cd02205">
    <property type="entry name" value="CBS_pair_SF"/>
    <property type="match status" value="1"/>
</dbReference>
<dbReference type="Proteomes" id="UP000289718">
    <property type="component" value="Unassembled WGS sequence"/>
</dbReference>
<evidence type="ECO:0000256" key="3">
    <source>
        <dbReference type="PROSITE-ProRule" id="PRU00703"/>
    </source>
</evidence>
<evidence type="ECO:0000256" key="2">
    <source>
        <dbReference type="ARBA" id="ARBA00034247"/>
    </source>
</evidence>
<dbReference type="GO" id="GO:0052621">
    <property type="term" value="F:diguanylate cyclase activity"/>
    <property type="evidence" value="ECO:0007669"/>
    <property type="project" value="UniProtKB-EC"/>
</dbReference>
<dbReference type="FunFam" id="3.30.70.270:FF:000001">
    <property type="entry name" value="Diguanylate cyclase domain protein"/>
    <property type="match status" value="1"/>
</dbReference>
<name>A0A4Q1AW63_9BACT</name>
<dbReference type="PANTHER" id="PTHR45138">
    <property type="entry name" value="REGULATORY COMPONENTS OF SENSORY TRANSDUCTION SYSTEM"/>
    <property type="match status" value="1"/>
</dbReference>
<dbReference type="Pfam" id="PF00990">
    <property type="entry name" value="GGDEF"/>
    <property type="match status" value="1"/>
</dbReference>
<sequence length="447" mass="51177">MIPEVLDIAIKDIVTIDSNKTLEEAVKKMAASNLRTIVIASSSDYQILTTSQLIDFKLERVDHTTKLKDLGLKKVKVINKNLNLINLLNQINSTEEYMVIVDENNKLEGILSYTDIINNIDPQMLMERQTLGKLILNYQAVFAYQDSSALHAVKLIKNSGNDAVIIKNNDEKAVGIFTSKDFINLIHLDCDLTQKISKFMTSPIKTLKDHSTIADALAFIRKQKFKRIIIENDKGYVTGIISQKELLRIVYNKWIELMKKEGNKISKTNEELIQTQTELEEIASTDYLTKIYNRQKFESFLEYEIKKLDRYENGLFTILLVDIDHFKKVNDSYGHLKGDSVLQDFAKILNFCSRQSDVVARWGGEEFIILLPHTTIEEAILVAEKIRSTVEIHDFRDKLSLTCSVGISQYHKNDTKREIFNRADNALYKAKASGRNKIEIEVLSCNV</sequence>
<dbReference type="InterPro" id="IPR000644">
    <property type="entry name" value="CBS_dom"/>
</dbReference>
<dbReference type="Pfam" id="PF00571">
    <property type="entry name" value="CBS"/>
    <property type="match status" value="4"/>
</dbReference>
<dbReference type="SMART" id="SM00267">
    <property type="entry name" value="GGDEF"/>
    <property type="match status" value="1"/>
</dbReference>
<dbReference type="InterPro" id="IPR043128">
    <property type="entry name" value="Rev_trsase/Diguanyl_cyclase"/>
</dbReference>
<evidence type="ECO:0000313" key="6">
    <source>
        <dbReference type="EMBL" id="RXK13291.1"/>
    </source>
</evidence>
<dbReference type="PROSITE" id="PS50887">
    <property type="entry name" value="GGDEF"/>
    <property type="match status" value="1"/>
</dbReference>
<dbReference type="AlphaFoldDB" id="A0A4Q1AW63"/>
<evidence type="ECO:0000259" key="4">
    <source>
        <dbReference type="PROSITE" id="PS50887"/>
    </source>
</evidence>
<dbReference type="CDD" id="cd01949">
    <property type="entry name" value="GGDEF"/>
    <property type="match status" value="1"/>
</dbReference>
<dbReference type="InterPro" id="IPR000160">
    <property type="entry name" value="GGDEF_dom"/>
</dbReference>
<dbReference type="SUPFAM" id="SSF54631">
    <property type="entry name" value="CBS-domain pair"/>
    <property type="match status" value="2"/>
</dbReference>
<evidence type="ECO:0000256" key="1">
    <source>
        <dbReference type="ARBA" id="ARBA00012528"/>
    </source>
</evidence>
<dbReference type="PROSITE" id="PS51371">
    <property type="entry name" value="CBS"/>
    <property type="match status" value="1"/>
</dbReference>
<dbReference type="EMBL" id="NXIE01000002">
    <property type="protein sequence ID" value="RXK13291.1"/>
    <property type="molecule type" value="Genomic_DNA"/>
</dbReference>
<dbReference type="RefSeq" id="WP_129061112.1">
    <property type="nucleotide sequence ID" value="NZ_NXIE01000002.1"/>
</dbReference>
<evidence type="ECO:0000313" key="7">
    <source>
        <dbReference type="Proteomes" id="UP000289718"/>
    </source>
</evidence>
<dbReference type="SMART" id="SM00116">
    <property type="entry name" value="CBS"/>
    <property type="match status" value="4"/>
</dbReference>
<proteinExistence type="predicted"/>
<evidence type="ECO:0000259" key="5">
    <source>
        <dbReference type="PROSITE" id="PS51371"/>
    </source>
</evidence>
<dbReference type="NCBIfam" id="TIGR00254">
    <property type="entry name" value="GGDEF"/>
    <property type="match status" value="1"/>
</dbReference>